<evidence type="ECO:0000313" key="5">
    <source>
        <dbReference type="Proteomes" id="UP000509460"/>
    </source>
</evidence>
<name>A0A1A6G900_ENTMU</name>
<sequence length="155" mass="17254">MKYSLQLSDAIHILAYIHIFQGTDLLSSDMIASSIETNPTNVRKIMSQLKKADLIHTTSGKPTPVLAKAPENINLLEIYRSIEGNTNLIQVDPKTNPNCVVGANIQEVLAATYSRLQKKVEEEMAVITLDGLIKQIALSEKEKRPENQPLVEKFL</sequence>
<dbReference type="PANTHER" id="PTHR33221">
    <property type="entry name" value="WINGED HELIX-TURN-HELIX TRANSCRIPTIONAL REGULATOR, RRF2 FAMILY"/>
    <property type="match status" value="1"/>
</dbReference>
<reference evidence="1 5" key="2">
    <citation type="submission" date="2019-07" db="EMBL/GenBank/DDBJ databases">
        <title>antibiotic susceptibility of plant-derived lactic acid bacteria.</title>
        <authorList>
            <person name="Sugiyama M."/>
            <person name="Noda M."/>
        </authorList>
    </citation>
    <scope>NUCLEOTIDE SEQUENCE [LARGE SCALE GENOMIC DNA]</scope>
    <source>
        <strain evidence="1 5">15-1A</strain>
    </source>
</reference>
<reference evidence="2 6" key="3">
    <citation type="submission" date="2020-04" db="EMBL/GenBank/DDBJ databases">
        <authorList>
            <person name="Abaymova A."/>
            <person name="Teymurazov M."/>
            <person name="Tazyna O."/>
            <person name="Chatushin Y."/>
            <person name="Svetoch E."/>
            <person name="Pereligyn V."/>
            <person name="Pohylenko V."/>
            <person name="Platonov M."/>
            <person name="Kartsev N."/>
            <person name="Skryabin Y."/>
            <person name="Sizova A."/>
            <person name="Solomentsev V."/>
            <person name="Kislichkina A."/>
            <person name="Bogun A."/>
        </authorList>
    </citation>
    <scope>NUCLEOTIDE SEQUENCE [LARGE SCALE GENOMIC DNA]</scope>
    <source>
        <strain evidence="2">SCPM-O-B-8398</strain>
        <strain evidence="6">SCPM-O-B-8398 (E28)</strain>
    </source>
</reference>
<protein>
    <submittedName>
        <fullName evidence="1 2">Transcriptional regulator</fullName>
    </submittedName>
</protein>
<dbReference type="AlphaFoldDB" id="A0A1A6G900"/>
<reference evidence="3 4" key="1">
    <citation type="submission" date="2017-05" db="EMBL/GenBank/DDBJ databases">
        <title>The Genome Sequence of Enterococcus mundtii 6B1_DIV0119.</title>
        <authorList>
            <consortium name="The Broad Institute Genomics Platform"/>
            <consortium name="The Broad Institute Genomic Center for Infectious Diseases"/>
            <person name="Earl A."/>
            <person name="Manson A."/>
            <person name="Schwartman J."/>
            <person name="Gilmore M."/>
            <person name="Abouelleil A."/>
            <person name="Cao P."/>
            <person name="Chapman S."/>
            <person name="Cusick C."/>
            <person name="Shea T."/>
            <person name="Young S."/>
            <person name="Neafsey D."/>
            <person name="Nusbaum C."/>
            <person name="Birren B."/>
        </authorList>
    </citation>
    <scope>NUCLEOTIDE SEQUENCE [LARGE SCALE GENOMIC DNA]</scope>
    <source>
        <strain evidence="3 4">6B1_DIV0119</strain>
    </source>
</reference>
<dbReference type="InterPro" id="IPR036390">
    <property type="entry name" value="WH_DNA-bd_sf"/>
</dbReference>
<dbReference type="InterPro" id="IPR000944">
    <property type="entry name" value="Tscrpt_reg_Rrf2"/>
</dbReference>
<evidence type="ECO:0000313" key="4">
    <source>
        <dbReference type="Proteomes" id="UP000195024"/>
    </source>
</evidence>
<dbReference type="Proteomes" id="UP000557857">
    <property type="component" value="Unassembled WGS sequence"/>
</dbReference>
<dbReference type="Gene3D" id="1.10.10.10">
    <property type="entry name" value="Winged helix-like DNA-binding domain superfamily/Winged helix DNA-binding domain"/>
    <property type="match status" value="1"/>
</dbReference>
<dbReference type="EMBL" id="AP019810">
    <property type="protein sequence ID" value="BBM14608.1"/>
    <property type="molecule type" value="Genomic_DNA"/>
</dbReference>
<dbReference type="Pfam" id="PF02082">
    <property type="entry name" value="Rrf2"/>
    <property type="match status" value="1"/>
</dbReference>
<dbReference type="EMBL" id="NGMS01000003">
    <property type="protein sequence ID" value="OTP24983.1"/>
    <property type="molecule type" value="Genomic_DNA"/>
</dbReference>
<dbReference type="SUPFAM" id="SSF46785">
    <property type="entry name" value="Winged helix' DNA-binding domain"/>
    <property type="match status" value="1"/>
</dbReference>
<evidence type="ECO:0000313" key="2">
    <source>
        <dbReference type="EMBL" id="NMP57494.1"/>
    </source>
</evidence>
<dbReference type="GO" id="GO:0003700">
    <property type="term" value="F:DNA-binding transcription factor activity"/>
    <property type="evidence" value="ECO:0007669"/>
    <property type="project" value="TreeGrafter"/>
</dbReference>
<gene>
    <name evidence="3" type="ORF">A5802_002893</name>
    <name evidence="1" type="ORF">EM151A_1403</name>
    <name evidence="2" type="ORF">HI921_03275</name>
</gene>
<evidence type="ECO:0000313" key="6">
    <source>
        <dbReference type="Proteomes" id="UP000557857"/>
    </source>
</evidence>
<dbReference type="PROSITE" id="PS51197">
    <property type="entry name" value="HTH_RRF2_2"/>
    <property type="match status" value="1"/>
</dbReference>
<evidence type="ECO:0000313" key="3">
    <source>
        <dbReference type="EMBL" id="OTP24983.1"/>
    </source>
</evidence>
<dbReference type="RefSeq" id="WP_019723027.1">
    <property type="nucleotide sequence ID" value="NZ_AP019810.1"/>
</dbReference>
<accession>A0A1A6G900</accession>
<proteinExistence type="predicted"/>
<dbReference type="PANTHER" id="PTHR33221:SF15">
    <property type="entry name" value="HTH-TYPE TRANSCRIPTIONAL REGULATOR YWGB-RELATED"/>
    <property type="match status" value="1"/>
</dbReference>
<dbReference type="Proteomes" id="UP000195024">
    <property type="component" value="Unassembled WGS sequence"/>
</dbReference>
<organism evidence="2 6">
    <name type="scientific">Enterococcus mundtii</name>
    <dbReference type="NCBI Taxonomy" id="53346"/>
    <lineage>
        <taxon>Bacteria</taxon>
        <taxon>Bacillati</taxon>
        <taxon>Bacillota</taxon>
        <taxon>Bacilli</taxon>
        <taxon>Lactobacillales</taxon>
        <taxon>Enterococcaceae</taxon>
        <taxon>Enterococcus</taxon>
    </lineage>
</organism>
<dbReference type="EMBL" id="JABCAG010000006">
    <property type="protein sequence ID" value="NMP57494.1"/>
    <property type="molecule type" value="Genomic_DNA"/>
</dbReference>
<dbReference type="GO" id="GO:0005829">
    <property type="term" value="C:cytosol"/>
    <property type="evidence" value="ECO:0007669"/>
    <property type="project" value="TreeGrafter"/>
</dbReference>
<dbReference type="InterPro" id="IPR036388">
    <property type="entry name" value="WH-like_DNA-bd_sf"/>
</dbReference>
<dbReference type="Proteomes" id="UP000509460">
    <property type="component" value="Chromosome"/>
</dbReference>
<evidence type="ECO:0000313" key="1">
    <source>
        <dbReference type="EMBL" id="BBM14608.1"/>
    </source>
</evidence>